<accession>A0A0L0WA66</accession>
<dbReference type="InterPro" id="IPR008322">
    <property type="entry name" value="UPF0261"/>
</dbReference>
<feature type="domain" description="UPF0261" evidence="1">
    <location>
        <begin position="3"/>
        <end position="177"/>
    </location>
</feature>
<dbReference type="InterPro" id="IPR051353">
    <property type="entry name" value="Tobamovirus_resist_UPF0261"/>
</dbReference>
<dbReference type="PIRSF" id="PIRSF033271">
    <property type="entry name" value="UCP033271"/>
    <property type="match status" value="1"/>
</dbReference>
<evidence type="ECO:0000313" key="4">
    <source>
        <dbReference type="Proteomes" id="UP000037267"/>
    </source>
</evidence>
<feature type="domain" description="UPF0261" evidence="2">
    <location>
        <begin position="185"/>
        <end position="401"/>
    </location>
</feature>
<dbReference type="InterPro" id="IPR056778">
    <property type="entry name" value="UPF0261_C"/>
</dbReference>
<dbReference type="CDD" id="cd15488">
    <property type="entry name" value="Tm-1-like"/>
    <property type="match status" value="1"/>
</dbReference>
<dbReference type="PANTHER" id="PTHR31862:SF1">
    <property type="entry name" value="UPF0261 DOMAIN PROTEIN (AFU_ORTHOLOGUE AFUA_1G10120)"/>
    <property type="match status" value="1"/>
</dbReference>
<dbReference type="EMBL" id="LGSS01000008">
    <property type="protein sequence ID" value="KNF08361.1"/>
    <property type="molecule type" value="Genomic_DNA"/>
</dbReference>
<dbReference type="InterPro" id="IPR044122">
    <property type="entry name" value="UPF0261_N"/>
</dbReference>
<reference evidence="4" key="1">
    <citation type="submission" date="2015-07" db="EMBL/GenBank/DDBJ databases">
        <title>Draft genome sequence of the purine-degrading Gottschalkia purinilyticum DSM 1384 (formerly Clostridium purinilyticum).</title>
        <authorList>
            <person name="Poehlein A."/>
            <person name="Schiel-Bengelsdorf B."/>
            <person name="Bengelsdorf F.R."/>
            <person name="Daniel R."/>
            <person name="Duerre P."/>
        </authorList>
    </citation>
    <scope>NUCLEOTIDE SEQUENCE [LARGE SCALE GENOMIC DNA]</scope>
    <source>
        <strain evidence="4">DSM 1384</strain>
    </source>
</reference>
<protein>
    <submittedName>
        <fullName evidence="3">Uncharacterized protein</fullName>
    </submittedName>
</protein>
<dbReference type="Proteomes" id="UP000037267">
    <property type="component" value="Unassembled WGS sequence"/>
</dbReference>
<dbReference type="RefSeq" id="WP_050355459.1">
    <property type="nucleotide sequence ID" value="NZ_LGSS01000008.1"/>
</dbReference>
<dbReference type="Gene3D" id="3.40.50.12020">
    <property type="entry name" value="Uncharacterised protein family UPF0261, NN domain"/>
    <property type="match status" value="1"/>
</dbReference>
<dbReference type="PATRIC" id="fig|1503.3.peg.3268"/>
<dbReference type="AlphaFoldDB" id="A0A0L0WA66"/>
<dbReference type="NCBIfam" id="NF002674">
    <property type="entry name" value="PRK02399.1-2"/>
    <property type="match status" value="1"/>
</dbReference>
<dbReference type="PANTHER" id="PTHR31862">
    <property type="entry name" value="UPF0261 DOMAIN PROTEIN (AFU_ORTHOLOGUE AFUA_1G10120)"/>
    <property type="match status" value="1"/>
</dbReference>
<sequence>MKKNIVIIGTLDTKGKEFQFVKDIIESQGISTTVIDVGVVGEPYFTPDITKEEVSSRCGVTIAELIGKKDRGYALDVMMRGCGEIVKELYENKKLDGVISLGGSGGTSVATYAMRQLEVGVPKVMVSTLASGDTTPYVGEKDITMMYSVVDISGVNRISSKIFSNAANAIVGMVKGEEIELEEERPLIGATMFGVTTEAVTKATEYLEDQGFEVLIFHATGSGGKAMEHLISSGYIKGVLDLTTTELCDELVGGVLSAGPDRLTAASKKGVPQVVSTGAMDMVNFGPIETVPDKFKNRKLYKHNATVTLMRTTVEENRELGKILAEKLNKSVGDTVLCLPLKGISAIDKEGQVFYGKEEDEVLFESIRNHIDNKKVKLVEIDSHINDSNFALYMAKTLTELIDKNN</sequence>
<comment type="caution">
    <text evidence="3">The sequence shown here is derived from an EMBL/GenBank/DDBJ whole genome shotgun (WGS) entry which is preliminary data.</text>
</comment>
<keyword evidence="4" id="KW-1185">Reference proteome</keyword>
<evidence type="ECO:0000313" key="3">
    <source>
        <dbReference type="EMBL" id="KNF08361.1"/>
    </source>
</evidence>
<dbReference type="OrthoDB" id="9776369at2"/>
<evidence type="ECO:0000259" key="1">
    <source>
        <dbReference type="Pfam" id="PF06792"/>
    </source>
</evidence>
<dbReference type="Gene3D" id="3.40.50.12030">
    <property type="entry name" value="Uncharacterised protein family UPF0261, NC domain"/>
    <property type="match status" value="1"/>
</dbReference>
<organism evidence="3 4">
    <name type="scientific">Gottschalkia purinilytica</name>
    <name type="common">Clostridium purinilyticum</name>
    <dbReference type="NCBI Taxonomy" id="1503"/>
    <lineage>
        <taxon>Bacteria</taxon>
        <taxon>Bacillati</taxon>
        <taxon>Bacillota</taxon>
        <taxon>Tissierellia</taxon>
        <taxon>Tissierellales</taxon>
        <taxon>Gottschalkiaceae</taxon>
        <taxon>Gottschalkia</taxon>
    </lineage>
</organism>
<evidence type="ECO:0000259" key="2">
    <source>
        <dbReference type="Pfam" id="PF23189"/>
    </source>
</evidence>
<dbReference type="Pfam" id="PF23189">
    <property type="entry name" value="UPF0261_C"/>
    <property type="match status" value="1"/>
</dbReference>
<gene>
    <name evidence="3" type="ORF">CLPU_8c01260</name>
</gene>
<name>A0A0L0WA66_GOTPU</name>
<proteinExistence type="predicted"/>
<dbReference type="Pfam" id="PF06792">
    <property type="entry name" value="UPF0261"/>
    <property type="match status" value="1"/>
</dbReference>
<dbReference type="STRING" id="1503.CLPU_8c01260"/>